<dbReference type="PANTHER" id="PTHR30040:SF2">
    <property type="entry name" value="FAD:PROTEIN FMN TRANSFERASE"/>
    <property type="match status" value="1"/>
</dbReference>
<comment type="cofactor">
    <cofactor evidence="1">
        <name>Mg(2+)</name>
        <dbReference type="ChEBI" id="CHEBI:18420"/>
    </cofactor>
</comment>
<evidence type="ECO:0000256" key="6">
    <source>
        <dbReference type="ARBA" id="ARBA00022723"/>
    </source>
</evidence>
<dbReference type="EMBL" id="AP026866">
    <property type="protein sequence ID" value="BDS08674.1"/>
    <property type="molecule type" value="Genomic_DNA"/>
</dbReference>
<evidence type="ECO:0000256" key="5">
    <source>
        <dbReference type="ARBA" id="ARBA00022679"/>
    </source>
</evidence>
<evidence type="ECO:0000256" key="3">
    <source>
        <dbReference type="ARBA" id="ARBA00016337"/>
    </source>
</evidence>
<keyword evidence="6" id="KW-0479">Metal-binding</keyword>
<dbReference type="Pfam" id="PF02424">
    <property type="entry name" value="ApbE"/>
    <property type="match status" value="2"/>
</dbReference>
<dbReference type="PANTHER" id="PTHR30040">
    <property type="entry name" value="THIAMINE BIOSYNTHESIS LIPOPROTEIN APBE"/>
    <property type="match status" value="1"/>
</dbReference>
<keyword evidence="7" id="KW-0274">FAD</keyword>
<dbReference type="InterPro" id="IPR024932">
    <property type="entry name" value="ApbE"/>
</dbReference>
<comment type="catalytic activity">
    <reaction evidence="10">
        <text>L-threonyl-[protein] + FAD = FMN-L-threonyl-[protein] + AMP + H(+)</text>
        <dbReference type="Rhea" id="RHEA:36847"/>
        <dbReference type="Rhea" id="RHEA-COMP:11060"/>
        <dbReference type="Rhea" id="RHEA-COMP:11061"/>
        <dbReference type="ChEBI" id="CHEBI:15378"/>
        <dbReference type="ChEBI" id="CHEBI:30013"/>
        <dbReference type="ChEBI" id="CHEBI:57692"/>
        <dbReference type="ChEBI" id="CHEBI:74257"/>
        <dbReference type="ChEBI" id="CHEBI:456215"/>
        <dbReference type="EC" id="2.7.1.180"/>
    </reaction>
</comment>
<protein>
    <recommendedName>
        <fullName evidence="3">FAD:protein FMN transferase</fullName>
        <ecNumber evidence="2">2.7.1.180</ecNumber>
    </recommendedName>
    <alternativeName>
        <fullName evidence="9">Flavin transferase</fullName>
    </alternativeName>
</protein>
<gene>
    <name evidence="11" type="ORF">NT6N_37140</name>
</gene>
<keyword evidence="5 11" id="KW-0808">Transferase</keyword>
<organism evidence="11">
    <name type="scientific">Oceaniferula spumae</name>
    <dbReference type="NCBI Taxonomy" id="2979115"/>
    <lineage>
        <taxon>Bacteria</taxon>
        <taxon>Pseudomonadati</taxon>
        <taxon>Verrucomicrobiota</taxon>
        <taxon>Verrucomicrobiia</taxon>
        <taxon>Verrucomicrobiales</taxon>
        <taxon>Verrucomicrobiaceae</taxon>
        <taxon>Oceaniferula</taxon>
    </lineage>
</organism>
<evidence type="ECO:0000256" key="2">
    <source>
        <dbReference type="ARBA" id="ARBA00011955"/>
    </source>
</evidence>
<dbReference type="GO" id="GO:0016740">
    <property type="term" value="F:transferase activity"/>
    <property type="evidence" value="ECO:0007669"/>
    <property type="project" value="UniProtKB-KW"/>
</dbReference>
<proteinExistence type="predicted"/>
<keyword evidence="8" id="KW-0460">Magnesium</keyword>
<evidence type="ECO:0000256" key="7">
    <source>
        <dbReference type="ARBA" id="ARBA00022827"/>
    </source>
</evidence>
<dbReference type="Gene3D" id="3.10.520.10">
    <property type="entry name" value="ApbE-like domains"/>
    <property type="match status" value="2"/>
</dbReference>
<evidence type="ECO:0000256" key="10">
    <source>
        <dbReference type="ARBA" id="ARBA00048540"/>
    </source>
</evidence>
<evidence type="ECO:0000256" key="9">
    <source>
        <dbReference type="ARBA" id="ARBA00031306"/>
    </source>
</evidence>
<dbReference type="EC" id="2.7.1.180" evidence="2"/>
<dbReference type="GO" id="GO:0046872">
    <property type="term" value="F:metal ion binding"/>
    <property type="evidence" value="ECO:0007669"/>
    <property type="project" value="UniProtKB-KW"/>
</dbReference>
<evidence type="ECO:0000313" key="11">
    <source>
        <dbReference type="EMBL" id="BDS08674.1"/>
    </source>
</evidence>
<dbReference type="SUPFAM" id="SSF143631">
    <property type="entry name" value="ApbE-like"/>
    <property type="match status" value="1"/>
</dbReference>
<reference evidence="11" key="1">
    <citation type="submission" date="2024-07" db="EMBL/GenBank/DDBJ databases">
        <title>Complete genome sequence of Verrucomicrobiaceae bacterium NT6N.</title>
        <authorList>
            <person name="Huang C."/>
            <person name="Takami H."/>
            <person name="Hamasaki K."/>
        </authorList>
    </citation>
    <scope>NUCLEOTIDE SEQUENCE</scope>
    <source>
        <strain evidence="11">NT6N</strain>
    </source>
</reference>
<keyword evidence="4" id="KW-0285">Flavoprotein</keyword>
<dbReference type="KEGG" id="osu:NT6N_37140"/>
<evidence type="ECO:0000256" key="8">
    <source>
        <dbReference type="ARBA" id="ARBA00022842"/>
    </source>
</evidence>
<evidence type="ECO:0000256" key="1">
    <source>
        <dbReference type="ARBA" id="ARBA00001946"/>
    </source>
</evidence>
<dbReference type="AlphaFoldDB" id="A0AAT9FS07"/>
<name>A0AAT9FS07_9BACT</name>
<dbReference type="InterPro" id="IPR003374">
    <property type="entry name" value="ApbE-like_sf"/>
</dbReference>
<accession>A0AAT9FS07</accession>
<evidence type="ECO:0000256" key="4">
    <source>
        <dbReference type="ARBA" id="ARBA00022630"/>
    </source>
</evidence>
<sequence length="272" mass="29583">MKTLSIIVLITATFLLFQKSRTPTVSTITGDAMGTTWSLRCEDAEQYRPLVYRILSEQENILSHWRANSEISRLNAGQITEVSTELKRAINLAEHFKAETRGAFDHTLLRQTQAAGFAPLLATEKHNYDLSAMAKGYCIDLLTATLREHGLINFVIELGGECYASGTQDDGTPWPVLIPSPTGGEGVTVYLSNQAIATSGNYQQVAKIENKLISSHLIAPNTGKPHLAKPSSVSIIANDCATADAYATALFINPKLVLPENTKAITLPETKP</sequence>